<dbReference type="AlphaFoldDB" id="H5TY81"/>
<organism evidence="3 4">
    <name type="scientific">Gordonia sputi NBRC 100414</name>
    <dbReference type="NCBI Taxonomy" id="1089453"/>
    <lineage>
        <taxon>Bacteria</taxon>
        <taxon>Bacillati</taxon>
        <taxon>Actinomycetota</taxon>
        <taxon>Actinomycetes</taxon>
        <taxon>Mycobacteriales</taxon>
        <taxon>Gordoniaceae</taxon>
        <taxon>Gordonia</taxon>
    </lineage>
</organism>
<evidence type="ECO:0000313" key="4">
    <source>
        <dbReference type="Proteomes" id="UP000005845"/>
    </source>
</evidence>
<keyword evidence="2" id="KW-0472">Membrane</keyword>
<evidence type="ECO:0000256" key="2">
    <source>
        <dbReference type="SAM" id="Phobius"/>
    </source>
</evidence>
<dbReference type="eggNOG" id="ENOG5030HSU">
    <property type="taxonomic scope" value="Bacteria"/>
</dbReference>
<keyword evidence="2" id="KW-1133">Transmembrane helix</keyword>
<dbReference type="InterPro" id="IPR021373">
    <property type="entry name" value="DUF2993"/>
</dbReference>
<reference evidence="3 4" key="1">
    <citation type="submission" date="2012-02" db="EMBL/GenBank/DDBJ databases">
        <title>Whole genome shotgun sequence of Gordonia sputi NBRC 100414.</title>
        <authorList>
            <person name="Yoshida I."/>
            <person name="Hosoyama A."/>
            <person name="Tsuchikane K."/>
            <person name="Katsumata H."/>
            <person name="Yamazaki S."/>
            <person name="Fujita N."/>
        </authorList>
    </citation>
    <scope>NUCLEOTIDE SEQUENCE [LARGE SCALE GENOMIC DNA]</scope>
    <source>
        <strain evidence="3 4">NBRC 100414</strain>
    </source>
</reference>
<accession>H5TY81</accession>
<feature type="compositionally biased region" description="Low complexity" evidence="1">
    <location>
        <begin position="199"/>
        <end position="208"/>
    </location>
</feature>
<gene>
    <name evidence="3" type="ORF">GOSPT_045_00750</name>
</gene>
<evidence type="ECO:0000313" key="3">
    <source>
        <dbReference type="EMBL" id="GAB38439.1"/>
    </source>
</evidence>
<feature type="transmembrane region" description="Helical" evidence="2">
    <location>
        <begin position="31"/>
        <end position="53"/>
    </location>
</feature>
<dbReference type="Proteomes" id="UP000005845">
    <property type="component" value="Unassembled WGS sequence"/>
</dbReference>
<proteinExistence type="predicted"/>
<name>H5TY81_9ACTN</name>
<dbReference type="EMBL" id="BAFC01000045">
    <property type="protein sequence ID" value="GAB38439.1"/>
    <property type="molecule type" value="Genomic_DNA"/>
</dbReference>
<feature type="region of interest" description="Disordered" evidence="1">
    <location>
        <begin position="196"/>
        <end position="229"/>
    </location>
</feature>
<evidence type="ECO:0008006" key="5">
    <source>
        <dbReference type="Google" id="ProtNLM"/>
    </source>
</evidence>
<protein>
    <recommendedName>
        <fullName evidence="5">DUF2993 domain-containing protein</fullName>
    </recommendedName>
</protein>
<keyword evidence="2" id="KW-0812">Transmembrane</keyword>
<evidence type="ECO:0000256" key="1">
    <source>
        <dbReference type="SAM" id="MobiDB-lite"/>
    </source>
</evidence>
<dbReference type="Pfam" id="PF11209">
    <property type="entry name" value="LmeA"/>
    <property type="match status" value="1"/>
</dbReference>
<feature type="region of interest" description="Disordered" evidence="1">
    <location>
        <begin position="1"/>
        <end position="21"/>
    </location>
</feature>
<sequence length="323" mass="33366">MSRSAVNKAADGGGATASGSHEHGTFRARRALIVGVCVVVVLLVVAFLADLGAAARGEYRLSRSLQASPQISFDPEVTLSGFPYVSHAARGEFSGATITARGVAVAGCHIRRGCTAELGARLGTLSVPDGWNIGPSDTMHAESVDAYTRLDSVNLGRFLAILDLTVNTPAPEGEAGGGGPQDGLLHRSSGVLLTGTVALPPSDSPLPSAGGESTPVPADTPSASEYRGRKAKVSVSVDLSIRDGRLHLQATDFYDGPEEHESAPELDGADNAALRAQVLQRFSTTLPPLPLPWGITATGARSEGSDVLLVADTGPRDLRPSDF</sequence>
<comment type="caution">
    <text evidence="3">The sequence shown here is derived from an EMBL/GenBank/DDBJ whole genome shotgun (WGS) entry which is preliminary data.</text>
</comment>
<dbReference type="RefSeq" id="WP_005204221.1">
    <property type="nucleotide sequence ID" value="NZ_BAFC01000045.1"/>
</dbReference>
<keyword evidence="4" id="KW-1185">Reference proteome</keyword>